<evidence type="ECO:0008006" key="4">
    <source>
        <dbReference type="Google" id="ProtNLM"/>
    </source>
</evidence>
<feature type="chain" id="PRO_5042026662" description="VWFA domain-containing protein" evidence="1">
    <location>
        <begin position="16"/>
        <end position="276"/>
    </location>
</feature>
<protein>
    <recommendedName>
        <fullName evidence="4">VWFA domain-containing protein</fullName>
    </recommendedName>
</protein>
<keyword evidence="3" id="KW-1185">Reference proteome</keyword>
<accession>A0AAD9MU32</accession>
<proteinExistence type="predicted"/>
<dbReference type="AlphaFoldDB" id="A0AAD9MU32"/>
<name>A0AAD9MU32_9ANNE</name>
<gene>
    <name evidence="2" type="ORF">LSH36_883g00048</name>
</gene>
<organism evidence="2 3">
    <name type="scientific">Paralvinella palmiformis</name>
    <dbReference type="NCBI Taxonomy" id="53620"/>
    <lineage>
        <taxon>Eukaryota</taxon>
        <taxon>Metazoa</taxon>
        <taxon>Spiralia</taxon>
        <taxon>Lophotrochozoa</taxon>
        <taxon>Annelida</taxon>
        <taxon>Polychaeta</taxon>
        <taxon>Sedentaria</taxon>
        <taxon>Canalipalpata</taxon>
        <taxon>Terebellida</taxon>
        <taxon>Terebelliformia</taxon>
        <taxon>Alvinellidae</taxon>
        <taxon>Paralvinella</taxon>
    </lineage>
</organism>
<comment type="caution">
    <text evidence="2">The sequence shown here is derived from an EMBL/GenBank/DDBJ whole genome shotgun (WGS) entry which is preliminary data.</text>
</comment>
<feature type="signal peptide" evidence="1">
    <location>
        <begin position="1"/>
        <end position="15"/>
    </location>
</feature>
<evidence type="ECO:0000256" key="1">
    <source>
        <dbReference type="SAM" id="SignalP"/>
    </source>
</evidence>
<keyword evidence="1" id="KW-0732">Signal</keyword>
<evidence type="ECO:0000313" key="2">
    <source>
        <dbReference type="EMBL" id="KAK2143049.1"/>
    </source>
</evidence>
<sequence>MKLFLVLAFVGPALSALFGDKPVCPPRLSLSILKHSTAKTDCDLCDYYFDKKGEYYWWCFPDHGIDEKMLADCKRMKELGKDELIRWFYGLDSRYSKCDPPICDCDSCSELAKPTRSFMKVCAPNMTQDVVSEKLGTCNQVYQDQEKLWIFFDDLKTECYSLTGENITLPICGRCSKDDLCTLFVVDTSPSILDHGYLAALRGVSDGFYTLIEDSLGENKSHDRGRPRSKYVIILTDAYNTFLTRDKIKPAVDKIPEDVIIISVGVGYFDPHYTCS</sequence>
<reference evidence="2" key="1">
    <citation type="journal article" date="2023" name="Mol. Biol. Evol.">
        <title>Third-Generation Sequencing Reveals the Adaptive Role of the Epigenome in Three Deep-Sea Polychaetes.</title>
        <authorList>
            <person name="Perez M."/>
            <person name="Aroh O."/>
            <person name="Sun Y."/>
            <person name="Lan Y."/>
            <person name="Juniper S.K."/>
            <person name="Young C.R."/>
            <person name="Angers B."/>
            <person name="Qian P.Y."/>
        </authorList>
    </citation>
    <scope>NUCLEOTIDE SEQUENCE</scope>
    <source>
        <strain evidence="2">P08H-3</strain>
    </source>
</reference>
<dbReference type="Proteomes" id="UP001208570">
    <property type="component" value="Unassembled WGS sequence"/>
</dbReference>
<dbReference type="EMBL" id="JAODUP010000883">
    <property type="protein sequence ID" value="KAK2143049.1"/>
    <property type="molecule type" value="Genomic_DNA"/>
</dbReference>
<evidence type="ECO:0000313" key="3">
    <source>
        <dbReference type="Proteomes" id="UP001208570"/>
    </source>
</evidence>